<organism evidence="2 3">
    <name type="scientific">Streptomyces brasiliensis</name>
    <dbReference type="NCBI Taxonomy" id="1954"/>
    <lineage>
        <taxon>Bacteria</taxon>
        <taxon>Bacillati</taxon>
        <taxon>Actinomycetota</taxon>
        <taxon>Actinomycetes</taxon>
        <taxon>Kitasatosporales</taxon>
        <taxon>Streptomycetaceae</taxon>
        <taxon>Streptomyces</taxon>
    </lineage>
</organism>
<feature type="region of interest" description="Disordered" evidence="1">
    <location>
        <begin position="1"/>
        <end position="25"/>
    </location>
</feature>
<comment type="caution">
    <text evidence="2">The sequence shown here is derived from an EMBL/GenBank/DDBJ whole genome shotgun (WGS) entry which is preliminary data.</text>
</comment>
<reference evidence="2" key="1">
    <citation type="journal article" date="2014" name="Int. J. Syst. Evol. Microbiol.">
        <title>Complete genome sequence of Corynebacterium casei LMG S-19264T (=DSM 44701T), isolated from a smear-ripened cheese.</title>
        <authorList>
            <consortium name="US DOE Joint Genome Institute (JGI-PGF)"/>
            <person name="Walter F."/>
            <person name="Albersmeier A."/>
            <person name="Kalinowski J."/>
            <person name="Ruckert C."/>
        </authorList>
    </citation>
    <scope>NUCLEOTIDE SEQUENCE</scope>
    <source>
        <strain evidence="2">JCM 3086</strain>
    </source>
</reference>
<protein>
    <submittedName>
        <fullName evidence="2">Uncharacterized protein</fullName>
    </submittedName>
</protein>
<dbReference type="AlphaFoldDB" id="A0A917LCA2"/>
<dbReference type="Proteomes" id="UP000657574">
    <property type="component" value="Unassembled WGS sequence"/>
</dbReference>
<name>A0A917LCA2_9ACTN</name>
<gene>
    <name evidence="2" type="ORF">GCM10010121_077920</name>
</gene>
<proteinExistence type="predicted"/>
<evidence type="ECO:0000256" key="1">
    <source>
        <dbReference type="SAM" id="MobiDB-lite"/>
    </source>
</evidence>
<feature type="compositionally biased region" description="Low complexity" evidence="1">
    <location>
        <begin position="1"/>
        <end position="10"/>
    </location>
</feature>
<sequence>MEQMGGVDLPVPVPDGPPAGTSHHRCQLGTEPGIVVRGTQVLLIGGLMGNTGLHISTPSAPPARVIPGRNHLPVPHEVDVVRRNLLLRDEIRPNFPEERVPPCPASQM</sequence>
<accession>A0A917LCA2</accession>
<dbReference type="EMBL" id="BMQA01000049">
    <property type="protein sequence ID" value="GGJ55716.1"/>
    <property type="molecule type" value="Genomic_DNA"/>
</dbReference>
<evidence type="ECO:0000313" key="2">
    <source>
        <dbReference type="EMBL" id="GGJ55716.1"/>
    </source>
</evidence>
<reference evidence="2" key="2">
    <citation type="submission" date="2020-09" db="EMBL/GenBank/DDBJ databases">
        <authorList>
            <person name="Sun Q."/>
            <person name="Ohkuma M."/>
        </authorList>
    </citation>
    <scope>NUCLEOTIDE SEQUENCE</scope>
    <source>
        <strain evidence="2">JCM 3086</strain>
    </source>
</reference>
<evidence type="ECO:0000313" key="3">
    <source>
        <dbReference type="Proteomes" id="UP000657574"/>
    </source>
</evidence>
<keyword evidence="3" id="KW-1185">Reference proteome</keyword>